<dbReference type="InterPro" id="IPR023885">
    <property type="entry name" value="4Fe4S-binding_SPASM_dom"/>
</dbReference>
<reference evidence="2" key="1">
    <citation type="submission" date="2023-03" db="EMBL/GenBank/DDBJ databases">
        <authorList>
            <person name="Pearce D."/>
        </authorList>
    </citation>
    <scope>NUCLEOTIDE SEQUENCE</scope>
    <source>
        <strain evidence="2">Mc</strain>
    </source>
</reference>
<dbReference type="InterPro" id="IPR058240">
    <property type="entry name" value="rSAM_sf"/>
</dbReference>
<dbReference type="Proteomes" id="UP001158598">
    <property type="component" value="Chromosome"/>
</dbReference>
<sequence>MLYYRDILELVSQARGLGLKTSLVSGAGWVRGESSTRARIKALAGAGLNHVCISWDQYHEEFSARERPLLLARLALEAGLEVAVRVVAISDAQKEAYHAMFDGLPVYLQAQTPIMLGRAASLPAQHFAFRDEPPDGVCAVILSPTIEADGTVYACCGPSYYASHSSPLRLGNTLEEPLEDILARSRQDPFLEMIHVAGPYGLYKLLKDLPAGEACLKTRPAYSSICDLCLDVTNDPKLVTAVRERIADIDAQRLRVAGRLWMKNKLLPELKKRRTIMKEMEPEA</sequence>
<gene>
    <name evidence="2" type="ORF">MCNOR_0417</name>
</gene>
<name>A0AA35V1J9_METCP</name>
<protein>
    <recommendedName>
        <fullName evidence="1">4Fe4S-binding SPASM domain-containing protein</fullName>
    </recommendedName>
</protein>
<evidence type="ECO:0000313" key="2">
    <source>
        <dbReference type="EMBL" id="CAI8738546.1"/>
    </source>
</evidence>
<dbReference type="Pfam" id="PF13186">
    <property type="entry name" value="SPASM"/>
    <property type="match status" value="1"/>
</dbReference>
<organism evidence="2 3">
    <name type="scientific">Methylococcus capsulatus</name>
    <dbReference type="NCBI Taxonomy" id="414"/>
    <lineage>
        <taxon>Bacteria</taxon>
        <taxon>Pseudomonadati</taxon>
        <taxon>Pseudomonadota</taxon>
        <taxon>Gammaproteobacteria</taxon>
        <taxon>Methylococcales</taxon>
        <taxon>Methylococcaceae</taxon>
        <taxon>Methylococcus</taxon>
    </lineage>
</organism>
<dbReference type="EMBL" id="OX458332">
    <property type="protein sequence ID" value="CAI8738546.1"/>
    <property type="molecule type" value="Genomic_DNA"/>
</dbReference>
<dbReference type="SUPFAM" id="SSF102114">
    <property type="entry name" value="Radical SAM enzymes"/>
    <property type="match status" value="1"/>
</dbReference>
<proteinExistence type="predicted"/>
<dbReference type="AlphaFoldDB" id="A0AA35V1J9"/>
<dbReference type="InterPro" id="IPR013785">
    <property type="entry name" value="Aldolase_TIM"/>
</dbReference>
<evidence type="ECO:0000313" key="3">
    <source>
        <dbReference type="Proteomes" id="UP001158598"/>
    </source>
</evidence>
<evidence type="ECO:0000259" key="1">
    <source>
        <dbReference type="Pfam" id="PF13186"/>
    </source>
</evidence>
<dbReference type="Gene3D" id="3.20.20.70">
    <property type="entry name" value="Aldolase class I"/>
    <property type="match status" value="1"/>
</dbReference>
<feature type="domain" description="4Fe4S-binding SPASM" evidence="1">
    <location>
        <begin position="145"/>
        <end position="190"/>
    </location>
</feature>
<accession>A0AA35V1J9</accession>